<dbReference type="EMBL" id="WBSM01000002">
    <property type="protein sequence ID" value="KAB8288553.1"/>
    <property type="molecule type" value="Genomic_DNA"/>
</dbReference>
<keyword evidence="6" id="KW-1185">Reference proteome</keyword>
<dbReference type="PANTHER" id="PTHR33393:SF13">
    <property type="entry name" value="PGA BIOSYNTHESIS PROTEIN CAPA"/>
    <property type="match status" value="1"/>
</dbReference>
<feature type="transmembrane region" description="Helical" evidence="3">
    <location>
        <begin position="79"/>
        <end position="99"/>
    </location>
</feature>
<evidence type="ECO:0000256" key="3">
    <source>
        <dbReference type="SAM" id="Phobius"/>
    </source>
</evidence>
<evidence type="ECO:0000259" key="4">
    <source>
        <dbReference type="SMART" id="SM00854"/>
    </source>
</evidence>
<organism evidence="5 6">
    <name type="scientific">Bifidobacterium ramosum</name>
    <dbReference type="NCBI Taxonomy" id="1798158"/>
    <lineage>
        <taxon>Bacteria</taxon>
        <taxon>Bacillati</taxon>
        <taxon>Actinomycetota</taxon>
        <taxon>Actinomycetes</taxon>
        <taxon>Bifidobacteriales</taxon>
        <taxon>Bifidobacteriaceae</taxon>
        <taxon>Bifidobacterium</taxon>
    </lineage>
</organism>
<comment type="caution">
    <text evidence="5">The sequence shown here is derived from an EMBL/GenBank/DDBJ whole genome shotgun (WGS) entry which is preliminary data.</text>
</comment>
<keyword evidence="3" id="KW-0812">Transmembrane</keyword>
<accession>A0A6L4X0U8</accession>
<protein>
    <submittedName>
        <fullName evidence="5">Metallophosphatase</fullName>
    </submittedName>
</protein>
<dbReference type="SMART" id="SM00854">
    <property type="entry name" value="PGA_cap"/>
    <property type="match status" value="1"/>
</dbReference>
<evidence type="ECO:0000256" key="1">
    <source>
        <dbReference type="ARBA" id="ARBA00005662"/>
    </source>
</evidence>
<name>A0A6L4X0U8_9BIFI</name>
<dbReference type="SUPFAM" id="SSF56300">
    <property type="entry name" value="Metallo-dependent phosphatases"/>
    <property type="match status" value="1"/>
</dbReference>
<keyword evidence="3" id="KW-0472">Membrane</keyword>
<feature type="region of interest" description="Disordered" evidence="2">
    <location>
        <begin position="1"/>
        <end position="24"/>
    </location>
</feature>
<evidence type="ECO:0000256" key="2">
    <source>
        <dbReference type="SAM" id="MobiDB-lite"/>
    </source>
</evidence>
<gene>
    <name evidence="5" type="ORF">DSM100688_0555</name>
</gene>
<keyword evidence="3" id="KW-1133">Transmembrane helix</keyword>
<dbReference type="Gene3D" id="3.60.21.10">
    <property type="match status" value="1"/>
</dbReference>
<dbReference type="Proteomes" id="UP000482084">
    <property type="component" value="Unassembled WGS sequence"/>
</dbReference>
<dbReference type="AlphaFoldDB" id="A0A6L4X0U8"/>
<dbReference type="InterPro" id="IPR052169">
    <property type="entry name" value="CW_Biosynth-Accessory"/>
</dbReference>
<evidence type="ECO:0000313" key="6">
    <source>
        <dbReference type="Proteomes" id="UP000482084"/>
    </source>
</evidence>
<proteinExistence type="inferred from homology"/>
<evidence type="ECO:0000313" key="5">
    <source>
        <dbReference type="EMBL" id="KAB8288553.1"/>
    </source>
</evidence>
<dbReference type="InterPro" id="IPR019079">
    <property type="entry name" value="Capsule_synth_CapA"/>
</dbReference>
<reference evidence="5 6" key="1">
    <citation type="submission" date="2019-10" db="EMBL/GenBank/DDBJ databases">
        <title>Characterization of the phylogenetic diversity of two novel species belonging to the genus Bifidobacterium: Bifidobacterium cebidarum sp. nov. and Bifidobacterium leontopitheci sp. nov.</title>
        <authorList>
            <person name="Lugli G.A."/>
            <person name="Duranti S."/>
            <person name="Milani C."/>
            <person name="Turroni F."/>
            <person name="Ventura M."/>
        </authorList>
    </citation>
    <scope>NUCLEOTIDE SEQUENCE [LARGE SCALE GENOMIC DNA]</scope>
    <source>
        <strain evidence="5 6">DSM 100688</strain>
    </source>
</reference>
<dbReference type="InterPro" id="IPR029052">
    <property type="entry name" value="Metallo-depent_PP-like"/>
</dbReference>
<dbReference type="Pfam" id="PF09587">
    <property type="entry name" value="PGA_cap"/>
    <property type="match status" value="1"/>
</dbReference>
<feature type="domain" description="Capsule synthesis protein CapA" evidence="4">
    <location>
        <begin position="150"/>
        <end position="408"/>
    </location>
</feature>
<dbReference type="PANTHER" id="PTHR33393">
    <property type="entry name" value="POLYGLUTAMINE SYNTHESIS ACCESSORY PROTEIN RV0574C-RELATED"/>
    <property type="match status" value="1"/>
</dbReference>
<sequence>MRYDVGRHAQDARDTYDSNDVHGMRDANDVRDAYVVDDTYDPTKENAFGQHDPVRRRYGRHGRVSDAHIAAVSQHVAQWLAPAIVLLIALLVIGGWAIAYQLRSQYATGTNGTNAANQSSAALDKPGAVPQPVVEHHGNAPDCPDTDCISILVNGDLLFHEGLWSQYAVNPTATDGTAFDFTGLFEPMRKYIDASDIAICEFETPIAQRGGPYSAYPIFNIPPEVADAAAHVGYRACTHATNHSWDQGADGIARLWDTLAADGIAQTGSYKTEADSTKPLVIDSPTGGGKLGLVTGTVSLNGMTADHDWQVDRLREAGDPNHQADIDKAVAKAKAAREQGADVVAIAMHSVQEYLDYADSWQIDEAHALADTGEFDLIYGAGCHCAQPIEHYNGTWIIYGLGNAVTESANTPETIVNNQGVTARIQFAGRRGQAGTWRVNRIDWTPSANETRGKYQWCSLASDHPDGTCWNEAQDAAVRQRISDVIYSMGADRNVVREWDITAERDGK</sequence>
<comment type="similarity">
    <text evidence="1">Belongs to the CapA family.</text>
</comment>